<dbReference type="AlphaFoldDB" id="A0A2P4ZMW2"/>
<dbReference type="EMBL" id="JPDN02000017">
    <property type="protein sequence ID" value="PON25629.1"/>
    <property type="molecule type" value="Genomic_DNA"/>
</dbReference>
<proteinExistence type="predicted"/>
<gene>
    <name evidence="2" type="ORF">TGAM01_v205514</name>
</gene>
<organism evidence="2 3">
    <name type="scientific">Trichoderma gamsii</name>
    <dbReference type="NCBI Taxonomy" id="398673"/>
    <lineage>
        <taxon>Eukaryota</taxon>
        <taxon>Fungi</taxon>
        <taxon>Dikarya</taxon>
        <taxon>Ascomycota</taxon>
        <taxon>Pezizomycotina</taxon>
        <taxon>Sordariomycetes</taxon>
        <taxon>Hypocreomycetidae</taxon>
        <taxon>Hypocreales</taxon>
        <taxon>Hypocreaceae</taxon>
        <taxon>Trichoderma</taxon>
    </lineage>
</organism>
<name>A0A2P4ZMW2_9HYPO</name>
<evidence type="ECO:0000256" key="1">
    <source>
        <dbReference type="SAM" id="MobiDB-lite"/>
    </source>
</evidence>
<protein>
    <submittedName>
        <fullName evidence="2">Uncharacterized protein</fullName>
    </submittedName>
</protein>
<keyword evidence="3" id="KW-1185">Reference proteome</keyword>
<comment type="caution">
    <text evidence="2">The sequence shown here is derived from an EMBL/GenBank/DDBJ whole genome shotgun (WGS) entry which is preliminary data.</text>
</comment>
<dbReference type="GeneID" id="29982914"/>
<evidence type="ECO:0000313" key="2">
    <source>
        <dbReference type="EMBL" id="PON25629.1"/>
    </source>
</evidence>
<evidence type="ECO:0000313" key="3">
    <source>
        <dbReference type="Proteomes" id="UP000054821"/>
    </source>
</evidence>
<reference evidence="2 3" key="1">
    <citation type="journal article" date="2016" name="Genome Announc.">
        <title>Draft Whole-Genome Sequence of Trichoderma gamsii T6085, a Promising Biocontrol Agent of Fusarium Head Blight on Wheat.</title>
        <authorList>
            <person name="Baroncelli R."/>
            <person name="Zapparata A."/>
            <person name="Piaggeschi G."/>
            <person name="Sarrocco S."/>
            <person name="Vannacci G."/>
        </authorList>
    </citation>
    <scope>NUCLEOTIDE SEQUENCE [LARGE SCALE GENOMIC DNA]</scope>
    <source>
        <strain evidence="2 3">T6085</strain>
    </source>
</reference>
<feature type="region of interest" description="Disordered" evidence="1">
    <location>
        <begin position="116"/>
        <end position="137"/>
    </location>
</feature>
<dbReference type="RefSeq" id="XP_018663948.1">
    <property type="nucleotide sequence ID" value="XM_018802831.1"/>
</dbReference>
<accession>A0A2P4ZMW2</accession>
<dbReference type="Proteomes" id="UP000054821">
    <property type="component" value="Unassembled WGS sequence"/>
</dbReference>
<sequence>MGEIPASRRRPVPHLTLWIWSWHNARIAATKKRRVRLIQPLGAVIRKQQPAQLRSTVEEAQASTRAQYEQHSEFAVPQCNPRRSESFGPMQPFGAKVCSESTCLAASPNNWLTQACDDDDNDELSNLRGSPSHGETR</sequence>